<dbReference type="Proteomes" id="UP000177515">
    <property type="component" value="Chromosome 1"/>
</dbReference>
<name>A0ABM6F6V8_9BURK</name>
<keyword evidence="2" id="KW-1185">Reference proteome</keyword>
<dbReference type="PROSITE" id="PS51257">
    <property type="entry name" value="PROKAR_LIPOPROTEIN"/>
    <property type="match status" value="1"/>
</dbReference>
<reference evidence="1 2" key="1">
    <citation type="submission" date="2016-10" db="EMBL/GenBank/DDBJ databases">
        <title>Complete genome sequences of three Cupriavidus strains isolated from various Malaysian environments.</title>
        <authorList>
            <person name="Abdullah A.A.-A."/>
            <person name="Shafie N.A.H."/>
            <person name="Lau N.S."/>
        </authorList>
    </citation>
    <scope>NUCLEOTIDE SEQUENCE [LARGE SCALE GENOMIC DNA]</scope>
    <source>
        <strain evidence="1 2">USMAA1020</strain>
    </source>
</reference>
<dbReference type="EMBL" id="CP017754">
    <property type="protein sequence ID" value="AOZ07307.1"/>
    <property type="molecule type" value="Genomic_DNA"/>
</dbReference>
<dbReference type="RefSeq" id="WP_071014854.1">
    <property type="nucleotide sequence ID" value="NZ_CP017754.1"/>
</dbReference>
<dbReference type="Pfam" id="PF07273">
    <property type="entry name" value="DUF1439"/>
    <property type="match status" value="1"/>
</dbReference>
<proteinExistence type="predicted"/>
<gene>
    <name evidence="1" type="ORF">BKK80_16860</name>
</gene>
<organism evidence="1 2">
    <name type="scientific">Cupriavidus malaysiensis</name>
    <dbReference type="NCBI Taxonomy" id="367825"/>
    <lineage>
        <taxon>Bacteria</taxon>
        <taxon>Pseudomonadati</taxon>
        <taxon>Pseudomonadota</taxon>
        <taxon>Betaproteobacteria</taxon>
        <taxon>Burkholderiales</taxon>
        <taxon>Burkholderiaceae</taxon>
        <taxon>Cupriavidus</taxon>
    </lineage>
</organism>
<evidence type="ECO:0000313" key="1">
    <source>
        <dbReference type="EMBL" id="AOZ07307.1"/>
    </source>
</evidence>
<evidence type="ECO:0000313" key="2">
    <source>
        <dbReference type="Proteomes" id="UP000177515"/>
    </source>
</evidence>
<dbReference type="Gene3D" id="3.15.10.40">
    <property type="entry name" value="Uncharacterised protein PF07273, DUF1439"/>
    <property type="match status" value="1"/>
</dbReference>
<accession>A0ABM6F6V8</accession>
<protein>
    <submittedName>
        <fullName evidence="1">DUF1439 domain-containing protein</fullName>
    </submittedName>
</protein>
<dbReference type="InterPro" id="IPR010835">
    <property type="entry name" value="DUF1439"/>
</dbReference>
<sequence>MIHFNRRRWMAATLTAAAAGLAVWLGGCAGIGSDYTFSQAQLQAALERKFPFNKRYMELFDIQLAHPQLLLDPQRNRVSVQFDATVDNRLFFNQPLKGRFALDSGLRYDQPTRSLVLQDPQVQQFDVAGLPGQFSRQLNALGAILAEQLLQGYPLYTFKPEQLRLAGTEVEPGTITVLPNGINVKINRP</sequence>